<comment type="caution">
    <text evidence="2">The sequence shown here is derived from an EMBL/GenBank/DDBJ whole genome shotgun (WGS) entry which is preliminary data.</text>
</comment>
<organism evidence="2 3">
    <name type="scientific">Boletus edulis BED1</name>
    <dbReference type="NCBI Taxonomy" id="1328754"/>
    <lineage>
        <taxon>Eukaryota</taxon>
        <taxon>Fungi</taxon>
        <taxon>Dikarya</taxon>
        <taxon>Basidiomycota</taxon>
        <taxon>Agaricomycotina</taxon>
        <taxon>Agaricomycetes</taxon>
        <taxon>Agaricomycetidae</taxon>
        <taxon>Boletales</taxon>
        <taxon>Boletineae</taxon>
        <taxon>Boletaceae</taxon>
        <taxon>Boletoideae</taxon>
        <taxon>Boletus</taxon>
    </lineage>
</organism>
<feature type="compositionally biased region" description="Polar residues" evidence="1">
    <location>
        <begin position="66"/>
        <end position="82"/>
    </location>
</feature>
<accession>A0AAD4C7G6</accession>
<reference evidence="2" key="2">
    <citation type="journal article" date="2020" name="Nat. Commun.">
        <title>Large-scale genome sequencing of mycorrhizal fungi provides insights into the early evolution of symbiotic traits.</title>
        <authorList>
            <person name="Miyauchi S."/>
            <person name="Kiss E."/>
            <person name="Kuo A."/>
            <person name="Drula E."/>
            <person name="Kohler A."/>
            <person name="Sanchez-Garcia M."/>
            <person name="Morin E."/>
            <person name="Andreopoulos B."/>
            <person name="Barry K.W."/>
            <person name="Bonito G."/>
            <person name="Buee M."/>
            <person name="Carver A."/>
            <person name="Chen C."/>
            <person name="Cichocki N."/>
            <person name="Clum A."/>
            <person name="Culley D."/>
            <person name="Crous P.W."/>
            <person name="Fauchery L."/>
            <person name="Girlanda M."/>
            <person name="Hayes R.D."/>
            <person name="Keri Z."/>
            <person name="LaButti K."/>
            <person name="Lipzen A."/>
            <person name="Lombard V."/>
            <person name="Magnuson J."/>
            <person name="Maillard F."/>
            <person name="Murat C."/>
            <person name="Nolan M."/>
            <person name="Ohm R.A."/>
            <person name="Pangilinan J."/>
            <person name="Pereira M.F."/>
            <person name="Perotto S."/>
            <person name="Peter M."/>
            <person name="Pfister S."/>
            <person name="Riley R."/>
            <person name="Sitrit Y."/>
            <person name="Stielow J.B."/>
            <person name="Szollosi G."/>
            <person name="Zifcakova L."/>
            <person name="Stursova M."/>
            <person name="Spatafora J.W."/>
            <person name="Tedersoo L."/>
            <person name="Vaario L.M."/>
            <person name="Yamada A."/>
            <person name="Yan M."/>
            <person name="Wang P."/>
            <person name="Xu J."/>
            <person name="Bruns T."/>
            <person name="Baldrian P."/>
            <person name="Vilgalys R."/>
            <person name="Dunand C."/>
            <person name="Henrissat B."/>
            <person name="Grigoriev I.V."/>
            <person name="Hibbett D."/>
            <person name="Nagy L.G."/>
            <person name="Martin F.M."/>
        </authorList>
    </citation>
    <scope>NUCLEOTIDE SEQUENCE</scope>
    <source>
        <strain evidence="2">BED1</strain>
    </source>
</reference>
<gene>
    <name evidence="2" type="ORF">L210DRAFT_985262</name>
</gene>
<evidence type="ECO:0000313" key="3">
    <source>
        <dbReference type="Proteomes" id="UP001194468"/>
    </source>
</evidence>
<keyword evidence="3" id="KW-1185">Reference proteome</keyword>
<evidence type="ECO:0000256" key="1">
    <source>
        <dbReference type="SAM" id="MobiDB-lite"/>
    </source>
</evidence>
<protein>
    <submittedName>
        <fullName evidence="2">Uncharacterized protein</fullName>
    </submittedName>
</protein>
<feature type="region of interest" description="Disordered" evidence="1">
    <location>
        <begin position="20"/>
        <end position="82"/>
    </location>
</feature>
<proteinExistence type="predicted"/>
<reference evidence="2" key="1">
    <citation type="submission" date="2019-10" db="EMBL/GenBank/DDBJ databases">
        <authorList>
            <consortium name="DOE Joint Genome Institute"/>
            <person name="Kuo A."/>
            <person name="Miyauchi S."/>
            <person name="Kiss E."/>
            <person name="Drula E."/>
            <person name="Kohler A."/>
            <person name="Sanchez-Garcia M."/>
            <person name="Andreopoulos B."/>
            <person name="Barry K.W."/>
            <person name="Bonito G."/>
            <person name="Buee M."/>
            <person name="Carver A."/>
            <person name="Chen C."/>
            <person name="Cichocki N."/>
            <person name="Clum A."/>
            <person name="Culley D."/>
            <person name="Crous P.W."/>
            <person name="Fauchery L."/>
            <person name="Girlanda M."/>
            <person name="Hayes R."/>
            <person name="Keri Z."/>
            <person name="LaButti K."/>
            <person name="Lipzen A."/>
            <person name="Lombard V."/>
            <person name="Magnuson J."/>
            <person name="Maillard F."/>
            <person name="Morin E."/>
            <person name="Murat C."/>
            <person name="Nolan M."/>
            <person name="Ohm R."/>
            <person name="Pangilinan J."/>
            <person name="Pereira M."/>
            <person name="Perotto S."/>
            <person name="Peter M."/>
            <person name="Riley R."/>
            <person name="Sitrit Y."/>
            <person name="Stielow B."/>
            <person name="Szollosi G."/>
            <person name="Zifcakova L."/>
            <person name="Stursova M."/>
            <person name="Spatafora J.W."/>
            <person name="Tedersoo L."/>
            <person name="Vaario L.-M."/>
            <person name="Yamada A."/>
            <person name="Yan M."/>
            <person name="Wang P."/>
            <person name="Xu J."/>
            <person name="Bruns T."/>
            <person name="Baldrian P."/>
            <person name="Vilgalys R."/>
            <person name="Henrissat B."/>
            <person name="Grigoriev I.V."/>
            <person name="Hibbett D."/>
            <person name="Nagy L.G."/>
            <person name="Martin F.M."/>
        </authorList>
    </citation>
    <scope>NUCLEOTIDE SEQUENCE</scope>
    <source>
        <strain evidence="2">BED1</strain>
    </source>
</reference>
<sequence length="175" mass="19004">MQRLGFLASTKCKLSEKAQVALDDSTTGTGTGKCKKPLNGSTTSAAKKACVDQNNSVPTVAKPARDSTQGDQGHGTSKSVSHQATVCIKKEEDALHGDVEVIDLNADEDADSNSPKINLEAELEQLMTEWMSPVYAFFQPQPMVVDVNRRWAHDFKCAACNCKVKVHCYTDKKNA</sequence>
<dbReference type="Proteomes" id="UP001194468">
    <property type="component" value="Unassembled WGS sequence"/>
</dbReference>
<dbReference type="EMBL" id="WHUW01000002">
    <property type="protein sequence ID" value="KAF8451045.1"/>
    <property type="molecule type" value="Genomic_DNA"/>
</dbReference>
<dbReference type="AlphaFoldDB" id="A0AAD4C7G6"/>
<evidence type="ECO:0000313" key="2">
    <source>
        <dbReference type="EMBL" id="KAF8451045.1"/>
    </source>
</evidence>
<name>A0AAD4C7G6_BOLED</name>